<feature type="domain" description="BED-type" evidence="4">
    <location>
        <begin position="17"/>
        <end position="57"/>
    </location>
</feature>
<dbReference type="InterPro" id="IPR036236">
    <property type="entry name" value="Znf_C2H2_sf"/>
</dbReference>
<dbReference type="SUPFAM" id="SSF57667">
    <property type="entry name" value="beta-beta-alpha zinc fingers"/>
    <property type="match status" value="1"/>
</dbReference>
<evidence type="ECO:0000313" key="5">
    <source>
        <dbReference type="EMBL" id="MEQ2173413.1"/>
    </source>
</evidence>
<keyword evidence="6" id="KW-1185">Reference proteome</keyword>
<comment type="caution">
    <text evidence="5">The sequence shown here is derived from an EMBL/GenBank/DDBJ whole genome shotgun (WGS) entry which is preliminary data.</text>
</comment>
<keyword evidence="2" id="KW-0863">Zinc-finger</keyword>
<evidence type="ECO:0000259" key="4">
    <source>
        <dbReference type="Pfam" id="PF02892"/>
    </source>
</evidence>
<keyword evidence="3" id="KW-0862">Zinc</keyword>
<gene>
    <name evidence="5" type="ORF">GOODEAATRI_031942</name>
</gene>
<evidence type="ECO:0000313" key="6">
    <source>
        <dbReference type="Proteomes" id="UP001476798"/>
    </source>
</evidence>
<keyword evidence="1" id="KW-0479">Metal-binding</keyword>
<sequence>MEEHVRVVGPMNEKFTFQKHPNGTIDKGRVICLLCKKEFAYHQSSSSLAYHINAKHPVVSAAATVNVSSEDIINLASHSKVFAKLNSRAELNLWQWQAELAVPVAGRGILWHSV</sequence>
<organism evidence="5 6">
    <name type="scientific">Goodea atripinnis</name>
    <dbReference type="NCBI Taxonomy" id="208336"/>
    <lineage>
        <taxon>Eukaryota</taxon>
        <taxon>Metazoa</taxon>
        <taxon>Chordata</taxon>
        <taxon>Craniata</taxon>
        <taxon>Vertebrata</taxon>
        <taxon>Euteleostomi</taxon>
        <taxon>Actinopterygii</taxon>
        <taxon>Neopterygii</taxon>
        <taxon>Teleostei</taxon>
        <taxon>Neoteleostei</taxon>
        <taxon>Acanthomorphata</taxon>
        <taxon>Ovalentaria</taxon>
        <taxon>Atherinomorphae</taxon>
        <taxon>Cyprinodontiformes</taxon>
        <taxon>Goodeidae</taxon>
        <taxon>Goodea</taxon>
    </lineage>
</organism>
<feature type="non-terminal residue" evidence="5">
    <location>
        <position position="114"/>
    </location>
</feature>
<protein>
    <recommendedName>
        <fullName evidence="4">BED-type domain-containing protein</fullName>
    </recommendedName>
</protein>
<accession>A0ABV0NSA1</accession>
<evidence type="ECO:0000256" key="2">
    <source>
        <dbReference type="ARBA" id="ARBA00022771"/>
    </source>
</evidence>
<proteinExistence type="predicted"/>
<dbReference type="Proteomes" id="UP001476798">
    <property type="component" value="Unassembled WGS sequence"/>
</dbReference>
<dbReference type="Pfam" id="PF02892">
    <property type="entry name" value="zf-BED"/>
    <property type="match status" value="1"/>
</dbReference>
<reference evidence="5 6" key="1">
    <citation type="submission" date="2021-06" db="EMBL/GenBank/DDBJ databases">
        <authorList>
            <person name="Palmer J.M."/>
        </authorList>
    </citation>
    <scope>NUCLEOTIDE SEQUENCE [LARGE SCALE GENOMIC DNA]</scope>
    <source>
        <strain evidence="5 6">GA_2019</strain>
        <tissue evidence="5">Muscle</tissue>
    </source>
</reference>
<name>A0ABV0NSA1_9TELE</name>
<evidence type="ECO:0000256" key="3">
    <source>
        <dbReference type="ARBA" id="ARBA00022833"/>
    </source>
</evidence>
<evidence type="ECO:0000256" key="1">
    <source>
        <dbReference type="ARBA" id="ARBA00022723"/>
    </source>
</evidence>
<dbReference type="EMBL" id="JAHRIO010045668">
    <property type="protein sequence ID" value="MEQ2173413.1"/>
    <property type="molecule type" value="Genomic_DNA"/>
</dbReference>
<dbReference type="InterPro" id="IPR003656">
    <property type="entry name" value="Znf_BED"/>
</dbReference>